<evidence type="ECO:0000313" key="3">
    <source>
        <dbReference type="Proteomes" id="UP000053989"/>
    </source>
</evidence>
<accession>A0A0C2ZVN6</accession>
<name>A0A0C2ZVN6_9AGAM</name>
<proteinExistence type="predicted"/>
<sequence>MDSWASSLSPPVASDEPVCHPTTRSRQRRYARTRGHPRPTPAVTVPPVASAATAVPVLSTPVVVPTTAQPEGILRRTDKGKGRQSSTPASSSASTVDTPAPSASPKSDLTPEQYVCIVRMLKRLDEWIARGWESGVDESRLRSLAEIFDAAETVAAGGISSIRQADLAWRLADSDGWDKSAGSSIMGAIDIQVSVTKIIYKDYGDALLTSFRSFLGREEAKLGDSRRPCNVAGPPISQTASSRDSEPVVPKRVRFQEVDGPDGGSSGASSEWNGRGQSPLALPSSRIPSYDEACRSLAQHLAPLPELTPSAPNTPSLHSLMNLSSPSRPVVNSVISWPVEESLPTPILLADTDVSAATPSVIGPPTMTALVETLMEDLLTQEFSLVPVESDLLDEDV</sequence>
<dbReference type="EMBL" id="KN822022">
    <property type="protein sequence ID" value="KIM65553.1"/>
    <property type="molecule type" value="Genomic_DNA"/>
</dbReference>
<organism evidence="2 3">
    <name type="scientific">Scleroderma citrinum Foug A</name>
    <dbReference type="NCBI Taxonomy" id="1036808"/>
    <lineage>
        <taxon>Eukaryota</taxon>
        <taxon>Fungi</taxon>
        <taxon>Dikarya</taxon>
        <taxon>Basidiomycota</taxon>
        <taxon>Agaricomycotina</taxon>
        <taxon>Agaricomycetes</taxon>
        <taxon>Agaricomycetidae</taxon>
        <taxon>Boletales</taxon>
        <taxon>Sclerodermatineae</taxon>
        <taxon>Sclerodermataceae</taxon>
        <taxon>Scleroderma</taxon>
    </lineage>
</organism>
<feature type="compositionally biased region" description="Low complexity" evidence="1">
    <location>
        <begin position="85"/>
        <end position="105"/>
    </location>
</feature>
<protein>
    <submittedName>
        <fullName evidence="2">Uncharacterized protein</fullName>
    </submittedName>
</protein>
<dbReference type="InParanoid" id="A0A0C2ZVN6"/>
<keyword evidence="3" id="KW-1185">Reference proteome</keyword>
<feature type="region of interest" description="Disordered" evidence="1">
    <location>
        <begin position="1"/>
        <end position="48"/>
    </location>
</feature>
<evidence type="ECO:0000256" key="1">
    <source>
        <dbReference type="SAM" id="MobiDB-lite"/>
    </source>
</evidence>
<dbReference type="Proteomes" id="UP000053989">
    <property type="component" value="Unassembled WGS sequence"/>
</dbReference>
<reference evidence="2 3" key="1">
    <citation type="submission" date="2014-04" db="EMBL/GenBank/DDBJ databases">
        <authorList>
            <consortium name="DOE Joint Genome Institute"/>
            <person name="Kuo A."/>
            <person name="Kohler A."/>
            <person name="Nagy L.G."/>
            <person name="Floudas D."/>
            <person name="Copeland A."/>
            <person name="Barry K.W."/>
            <person name="Cichocki N."/>
            <person name="Veneault-Fourrey C."/>
            <person name="LaButti K."/>
            <person name="Lindquist E.A."/>
            <person name="Lipzen A."/>
            <person name="Lundell T."/>
            <person name="Morin E."/>
            <person name="Murat C."/>
            <person name="Sun H."/>
            <person name="Tunlid A."/>
            <person name="Henrissat B."/>
            <person name="Grigoriev I.V."/>
            <person name="Hibbett D.S."/>
            <person name="Martin F."/>
            <person name="Nordberg H.P."/>
            <person name="Cantor M.N."/>
            <person name="Hua S.X."/>
        </authorList>
    </citation>
    <scope>NUCLEOTIDE SEQUENCE [LARGE SCALE GENOMIC DNA]</scope>
    <source>
        <strain evidence="2 3">Foug A</strain>
    </source>
</reference>
<reference evidence="3" key="2">
    <citation type="submission" date="2015-01" db="EMBL/GenBank/DDBJ databases">
        <title>Evolutionary Origins and Diversification of the Mycorrhizal Mutualists.</title>
        <authorList>
            <consortium name="DOE Joint Genome Institute"/>
            <consortium name="Mycorrhizal Genomics Consortium"/>
            <person name="Kohler A."/>
            <person name="Kuo A."/>
            <person name="Nagy L.G."/>
            <person name="Floudas D."/>
            <person name="Copeland A."/>
            <person name="Barry K.W."/>
            <person name="Cichocki N."/>
            <person name="Veneault-Fourrey C."/>
            <person name="LaButti K."/>
            <person name="Lindquist E.A."/>
            <person name="Lipzen A."/>
            <person name="Lundell T."/>
            <person name="Morin E."/>
            <person name="Murat C."/>
            <person name="Riley R."/>
            <person name="Ohm R."/>
            <person name="Sun H."/>
            <person name="Tunlid A."/>
            <person name="Henrissat B."/>
            <person name="Grigoriev I.V."/>
            <person name="Hibbett D.S."/>
            <person name="Martin F."/>
        </authorList>
    </citation>
    <scope>NUCLEOTIDE SEQUENCE [LARGE SCALE GENOMIC DNA]</scope>
    <source>
        <strain evidence="3">Foug A</strain>
    </source>
</reference>
<evidence type="ECO:0000313" key="2">
    <source>
        <dbReference type="EMBL" id="KIM65553.1"/>
    </source>
</evidence>
<dbReference type="AlphaFoldDB" id="A0A0C2ZVN6"/>
<feature type="region of interest" description="Disordered" evidence="1">
    <location>
        <begin position="68"/>
        <end position="108"/>
    </location>
</feature>
<feature type="region of interest" description="Disordered" evidence="1">
    <location>
        <begin position="224"/>
        <end position="285"/>
    </location>
</feature>
<gene>
    <name evidence="2" type="ORF">SCLCIDRAFT_22715</name>
</gene>
<dbReference type="HOGENOM" id="CLU_060799_0_0_1"/>
<feature type="compositionally biased region" description="Basic residues" evidence="1">
    <location>
        <begin position="23"/>
        <end position="37"/>
    </location>
</feature>